<proteinExistence type="predicted"/>
<sequence length="56" mass="6338">MNRTIPVSTEVFAAIWAARKTGEETEDAILRRILQCANPIEAPNPTQEQARRSWLS</sequence>
<gene>
    <name evidence="1" type="ORF">PSQ19_02530</name>
</gene>
<dbReference type="EMBL" id="CP118246">
    <property type="protein sequence ID" value="WDR03098.1"/>
    <property type="molecule type" value="Genomic_DNA"/>
</dbReference>
<evidence type="ECO:0000313" key="1">
    <source>
        <dbReference type="EMBL" id="WDR03098.1"/>
    </source>
</evidence>
<name>A0ABY7YP44_9HYPH</name>
<accession>A0ABY7YP44</accession>
<dbReference type="Proteomes" id="UP001220530">
    <property type="component" value="Chromosome"/>
</dbReference>
<protein>
    <submittedName>
        <fullName evidence="1">Uncharacterized protein</fullName>
    </submittedName>
</protein>
<reference evidence="1 2" key="1">
    <citation type="submission" date="2023-02" db="EMBL/GenBank/DDBJ databases">
        <title>Devosia algicola sp. nov., isolated from the phycosphere of marine algae.</title>
        <authorList>
            <person name="Kim J.M."/>
            <person name="Lee J.K."/>
            <person name="Choi B.J."/>
            <person name="Bayburt H."/>
            <person name="Jeon C.O."/>
        </authorList>
    </citation>
    <scope>NUCLEOTIDE SEQUENCE [LARGE SCALE GENOMIC DNA]</scope>
    <source>
        <strain evidence="1 2">G20-9</strain>
    </source>
</reference>
<organism evidence="1 2">
    <name type="scientific">Devosia algicola</name>
    <dbReference type="NCBI Taxonomy" id="3026418"/>
    <lineage>
        <taxon>Bacteria</taxon>
        <taxon>Pseudomonadati</taxon>
        <taxon>Pseudomonadota</taxon>
        <taxon>Alphaproteobacteria</taxon>
        <taxon>Hyphomicrobiales</taxon>
        <taxon>Devosiaceae</taxon>
        <taxon>Devosia</taxon>
    </lineage>
</organism>
<keyword evidence="2" id="KW-1185">Reference proteome</keyword>
<evidence type="ECO:0000313" key="2">
    <source>
        <dbReference type="Proteomes" id="UP001220530"/>
    </source>
</evidence>
<dbReference type="RefSeq" id="WP_282219500.1">
    <property type="nucleotide sequence ID" value="NZ_CP118246.1"/>
</dbReference>